<reference evidence="2" key="2">
    <citation type="journal article" date="2021" name="Int. J. Syst. Evol. Microbiol.">
        <title>Bradyrhizobium septentrionale sp. nov. (sv. septentrionale) and Bradyrhizobium quebecense sp. nov. (sv. septentrionale) associated with legumes native to Canada possess rearranged symbiosis genes and numerous insertion sequences.</title>
        <authorList>
            <person name="Bromfield E.S.P."/>
            <person name="Cloutier S."/>
        </authorList>
    </citation>
    <scope>NUCLEOTIDE SEQUENCE</scope>
    <source>
        <strain evidence="2">5S5</strain>
    </source>
</reference>
<reference evidence="1" key="1">
    <citation type="submission" date="2020-06" db="EMBL/GenBank/DDBJ databases">
        <title>Whole Genome Sequence of Bradyrhizobium sp. Strain 1S1.</title>
        <authorList>
            <person name="Bromfield E.S.P."/>
            <person name="Cloutier S."/>
        </authorList>
    </citation>
    <scope>NUCLEOTIDE SEQUENCE [LARGE SCALE GENOMIC DNA]</scope>
    <source>
        <strain evidence="1">1S1</strain>
    </source>
</reference>
<accession>A0A973VVT3</accession>
<gene>
    <name evidence="1" type="ORF">HAP48_006710</name>
    <name evidence="2" type="ORF">WDK88_08845</name>
</gene>
<name>A0A973VVT3_9BRAD</name>
<dbReference type="RefSeq" id="WP_166202887.1">
    <property type="nucleotide sequence ID" value="NZ_CP088285.1"/>
</dbReference>
<protein>
    <recommendedName>
        <fullName evidence="4">N-acetylmuramoyl-L-alanine amidase domain-containing protein</fullName>
    </recommendedName>
</protein>
<evidence type="ECO:0000313" key="1">
    <source>
        <dbReference type="EMBL" id="NVI42797.1"/>
    </source>
</evidence>
<dbReference type="Proteomes" id="UP001432046">
    <property type="component" value="Chromosome"/>
</dbReference>
<sequence>MISVPGLAAWRVQVLRARYGIPLERVYAHNWIDFKDARIEKSGRKLLHDVGVH</sequence>
<evidence type="ECO:0008006" key="4">
    <source>
        <dbReference type="Google" id="ProtNLM"/>
    </source>
</evidence>
<evidence type="ECO:0000313" key="2">
    <source>
        <dbReference type="EMBL" id="WXC84628.1"/>
    </source>
</evidence>
<dbReference type="AlphaFoldDB" id="A0A973VVT3"/>
<dbReference type="EMBL" id="JAAOLE020000001">
    <property type="protein sequence ID" value="NVI42797.1"/>
    <property type="molecule type" value="Genomic_DNA"/>
</dbReference>
<proteinExistence type="predicted"/>
<reference evidence="2" key="3">
    <citation type="submission" date="2024-03" db="EMBL/GenBank/DDBJ databases">
        <authorList>
            <person name="Bromfield E.S.P."/>
            <person name="Cloutier S."/>
        </authorList>
    </citation>
    <scope>NUCLEOTIDE SEQUENCE</scope>
    <source>
        <strain evidence="2">5S5</strain>
    </source>
</reference>
<dbReference type="EMBL" id="CP147711">
    <property type="protein sequence ID" value="WXC84628.1"/>
    <property type="molecule type" value="Genomic_DNA"/>
</dbReference>
<evidence type="ECO:0000313" key="3">
    <source>
        <dbReference type="Proteomes" id="UP001432046"/>
    </source>
</evidence>
<keyword evidence="3" id="KW-1185">Reference proteome</keyword>
<organism evidence="1">
    <name type="scientific">Bradyrhizobium septentrionale</name>
    <dbReference type="NCBI Taxonomy" id="1404411"/>
    <lineage>
        <taxon>Bacteria</taxon>
        <taxon>Pseudomonadati</taxon>
        <taxon>Pseudomonadota</taxon>
        <taxon>Alphaproteobacteria</taxon>
        <taxon>Hyphomicrobiales</taxon>
        <taxon>Nitrobacteraceae</taxon>
        <taxon>Bradyrhizobium</taxon>
    </lineage>
</organism>